<sequence>MQPTVLDRNRRPAQICAPGRAARSCRIGAPVCGGSAARAAPIRTRRNSRCLPGKEVSIASIFTAMRASLNRGGETATRTKARASGFTSPRFTPPETSAMAGLLACGSSRPRTFPGAGPVAFPALLVAHSCGGSRGLARTGAPHSLFRRSPEDRATIATRMKATGGAVKRVCAPKGPLRGTRSQAAPAWRLFARAAAGLGRRAAAGAAAAKGKLHVDTKRRLIAIS</sequence>
<protein>
    <submittedName>
        <fullName evidence="2">Uncharacterized protein</fullName>
    </submittedName>
</protein>
<keyword evidence="3" id="KW-1185">Reference proteome</keyword>
<dbReference type="AlphaFoldDB" id="D5AS43"/>
<dbReference type="STRING" id="272942.RCAP_rcc03341"/>
<reference evidence="2 3" key="2">
    <citation type="journal article" date="2010" name="J. Bacteriol.">
        <title>Complete genome sequence of the photosynthetic purple nonsulfur bacterium Rhodobacter capsulatus SB 1003.</title>
        <authorList>
            <person name="Strnad H."/>
            <person name="Lapidus A."/>
            <person name="Paces J."/>
            <person name="Ulbrich P."/>
            <person name="Vlcek C."/>
            <person name="Paces V."/>
            <person name="Haselkorn R."/>
        </authorList>
    </citation>
    <scope>NUCLEOTIDE SEQUENCE [LARGE SCALE GENOMIC DNA]</scope>
    <source>
        <strain evidence="3">ATCC BAA-309 / NBRC 16581 / SB1003</strain>
    </source>
</reference>
<organism evidence="2 3">
    <name type="scientific">Rhodobacter capsulatus (strain ATCC BAA-309 / NBRC 16581 / SB1003)</name>
    <dbReference type="NCBI Taxonomy" id="272942"/>
    <lineage>
        <taxon>Bacteria</taxon>
        <taxon>Pseudomonadati</taxon>
        <taxon>Pseudomonadota</taxon>
        <taxon>Alphaproteobacteria</taxon>
        <taxon>Rhodobacterales</taxon>
        <taxon>Rhodobacter group</taxon>
        <taxon>Rhodobacter</taxon>
    </lineage>
</organism>
<accession>D5AS43</accession>
<evidence type="ECO:0000256" key="1">
    <source>
        <dbReference type="SAM" id="MobiDB-lite"/>
    </source>
</evidence>
<dbReference type="Proteomes" id="UP000002361">
    <property type="component" value="Chromosome"/>
</dbReference>
<dbReference type="EMBL" id="CP001312">
    <property type="protein sequence ID" value="ADE87065.1"/>
    <property type="molecule type" value="Genomic_DNA"/>
</dbReference>
<gene>
    <name evidence="2" type="ordered locus">RCAP_rcc03341</name>
</gene>
<feature type="region of interest" description="Disordered" evidence="1">
    <location>
        <begin position="72"/>
        <end position="93"/>
    </location>
</feature>
<evidence type="ECO:0000313" key="2">
    <source>
        <dbReference type="EMBL" id="ADE87065.1"/>
    </source>
</evidence>
<dbReference type="HOGENOM" id="CLU_1229082_0_0_5"/>
<name>D5AS43_RHOCB</name>
<proteinExistence type="predicted"/>
<reference key="1">
    <citation type="submission" date="2008-12" db="EMBL/GenBank/DDBJ databases">
        <title>Complete genome sequence of Rhodobacter capsulatus SB1003.</title>
        <authorList>
            <person name="Strnad H."/>
            <person name="Lapidus A."/>
            <person name="Vlcek C."/>
            <person name="Ulbrich P."/>
            <person name="Paces J."/>
            <person name="Maltsev N."/>
            <person name="Kumar V."/>
            <person name="Kogan Y."/>
            <person name="Milgram A."/>
            <person name="Rebrekov D."/>
            <person name="Mazur M."/>
            <person name="Cox R."/>
            <person name="Kyrpides N."/>
            <person name="Kolar M."/>
            <person name="Sachova J."/>
            <person name="Ridl J."/>
            <person name="Ivanova N."/>
            <person name="Kapatral V."/>
            <person name="Los T."/>
            <person name="Lykidis A."/>
            <person name="Mikhailova N."/>
            <person name="Reznik G."/>
            <person name="Vasieva O."/>
            <person name="Fonstein M."/>
            <person name="Paces V."/>
            <person name="Haselkorn R."/>
        </authorList>
    </citation>
    <scope>NUCLEOTIDE SEQUENCE</scope>
    <source>
        <strain>SB1003</strain>
    </source>
</reference>
<dbReference type="KEGG" id="rcp:RCAP_rcc03341"/>
<evidence type="ECO:0000313" key="3">
    <source>
        <dbReference type="Proteomes" id="UP000002361"/>
    </source>
</evidence>